<keyword evidence="2" id="KW-1003">Cell membrane</keyword>
<dbReference type="EMBL" id="MFFV01000048">
    <property type="protein sequence ID" value="OGF18757.1"/>
    <property type="molecule type" value="Genomic_DNA"/>
</dbReference>
<evidence type="ECO:0000256" key="5">
    <source>
        <dbReference type="ARBA" id="ARBA00023136"/>
    </source>
</evidence>
<organism evidence="9 10">
    <name type="scientific">Candidatus Falkowbacteria bacterium RIFCSPLOWO2_02_FULL_45_15</name>
    <dbReference type="NCBI Taxonomy" id="1797988"/>
    <lineage>
        <taxon>Bacteria</taxon>
        <taxon>Candidatus Falkowiibacteriota</taxon>
    </lineage>
</organism>
<evidence type="ECO:0000256" key="6">
    <source>
        <dbReference type="SAM" id="Phobius"/>
    </source>
</evidence>
<dbReference type="GO" id="GO:0005886">
    <property type="term" value="C:plasma membrane"/>
    <property type="evidence" value="ECO:0007669"/>
    <property type="project" value="UniProtKB-SubCell"/>
</dbReference>
<feature type="transmembrane region" description="Helical" evidence="6">
    <location>
        <begin position="37"/>
        <end position="56"/>
    </location>
</feature>
<comment type="subcellular location">
    <subcellularLocation>
        <location evidence="1">Cell membrane</location>
        <topology evidence="1">Multi-pass membrane protein</topology>
    </subcellularLocation>
</comment>
<name>A0A1F5RWF6_9BACT</name>
<evidence type="ECO:0000313" key="10">
    <source>
        <dbReference type="Proteomes" id="UP000177878"/>
    </source>
</evidence>
<feature type="transmembrane region" description="Helical" evidence="6">
    <location>
        <begin position="359"/>
        <end position="376"/>
    </location>
</feature>
<evidence type="ECO:0000256" key="2">
    <source>
        <dbReference type="ARBA" id="ARBA00022475"/>
    </source>
</evidence>
<feature type="transmembrane region" description="Helical" evidence="6">
    <location>
        <begin position="336"/>
        <end position="353"/>
    </location>
</feature>
<proteinExistence type="predicted"/>
<feature type="transmembrane region" description="Helical" evidence="6">
    <location>
        <begin position="432"/>
        <end position="455"/>
    </location>
</feature>
<dbReference type="PANTHER" id="PTHR30619">
    <property type="entry name" value="DNA INTERNALIZATION/COMPETENCE PROTEIN COMEC/REC2"/>
    <property type="match status" value="1"/>
</dbReference>
<feature type="transmembrane region" description="Helical" evidence="6">
    <location>
        <begin position="12"/>
        <end position="31"/>
    </location>
</feature>
<evidence type="ECO:0000256" key="4">
    <source>
        <dbReference type="ARBA" id="ARBA00022989"/>
    </source>
</evidence>
<dbReference type="Pfam" id="PF13567">
    <property type="entry name" value="DUF4131"/>
    <property type="match status" value="1"/>
</dbReference>
<sequence length="518" mass="57625">MRANFSRAKLFLYGCVSFIVGIASASFSGGVFVADGLWFFGLAVGCAVTIILWRLFDNQAGKTAFFLFCLLFFLLGFWRYGISLPVSGPDKIWFYNGREAEFIGVVNRELDTRQNSVKLTVGARYIGTEREPSLPISGNVLITTKLYPRYNYGDILKIKCQLKQPEPIDDFYYDRYLAVQNIYSLCYNPQIEIFKGEARRASPLLNAIYSAILKLKSQLAGAMAAGLPEPANSLLQGMILNNRGELPEELKQSFSQAGITHIIAISGMNIAIISVIVINLLIIIGVSRRFALLLSAGALLIYLGLIGLPASAVRAGIMAFIAMLAVFLGRLHKLTNALVLAAALMLIINPKMLRDDVGFQLSFLALLSIIYVYPIFKDWFEKIIKAEKRWQAPLLKGVIDVIILTLAAQVLTLPVIALNFHQVSVVAPLVNVSVLFLLPFIMVSGLIAPLISLLLPSLAWLWFTPTYLTLAYMIWVAQTAVRLPLAYLEVEYVWAGWIILFYVLASGGIWWYNKQKRG</sequence>
<feature type="transmembrane region" description="Helical" evidence="6">
    <location>
        <begin position="397"/>
        <end position="420"/>
    </location>
</feature>
<feature type="transmembrane region" description="Helical" evidence="6">
    <location>
        <begin position="290"/>
        <end position="306"/>
    </location>
</feature>
<keyword evidence="5 6" id="KW-0472">Membrane</keyword>
<feature type="domain" description="ComEC/Rec2-related protein" evidence="7">
    <location>
        <begin position="238"/>
        <end position="512"/>
    </location>
</feature>
<reference evidence="9 10" key="1">
    <citation type="journal article" date="2016" name="Nat. Commun.">
        <title>Thousands of microbial genomes shed light on interconnected biogeochemical processes in an aquifer system.</title>
        <authorList>
            <person name="Anantharaman K."/>
            <person name="Brown C.T."/>
            <person name="Hug L.A."/>
            <person name="Sharon I."/>
            <person name="Castelle C.J."/>
            <person name="Probst A.J."/>
            <person name="Thomas B.C."/>
            <person name="Singh A."/>
            <person name="Wilkins M.J."/>
            <person name="Karaoz U."/>
            <person name="Brodie E.L."/>
            <person name="Williams K.H."/>
            <person name="Hubbard S.S."/>
            <person name="Banfield J.F."/>
        </authorList>
    </citation>
    <scope>NUCLEOTIDE SEQUENCE [LARGE SCALE GENOMIC DNA]</scope>
</reference>
<dbReference type="NCBIfam" id="TIGR00360">
    <property type="entry name" value="ComEC_N-term"/>
    <property type="match status" value="1"/>
</dbReference>
<dbReference type="InterPro" id="IPR004477">
    <property type="entry name" value="ComEC_N"/>
</dbReference>
<dbReference type="InterPro" id="IPR025405">
    <property type="entry name" value="DUF4131"/>
</dbReference>
<accession>A0A1F5RWF6</accession>
<feature type="transmembrane region" description="Helical" evidence="6">
    <location>
        <begin position="262"/>
        <end position="283"/>
    </location>
</feature>
<comment type="caution">
    <text evidence="9">The sequence shown here is derived from an EMBL/GenBank/DDBJ whole genome shotgun (WGS) entry which is preliminary data.</text>
</comment>
<keyword evidence="4 6" id="KW-1133">Transmembrane helix</keyword>
<dbReference type="Pfam" id="PF03772">
    <property type="entry name" value="Competence"/>
    <property type="match status" value="1"/>
</dbReference>
<gene>
    <name evidence="9" type="ORF">A3I35_00630</name>
</gene>
<evidence type="ECO:0000256" key="3">
    <source>
        <dbReference type="ARBA" id="ARBA00022692"/>
    </source>
</evidence>
<dbReference type="InterPro" id="IPR052159">
    <property type="entry name" value="Competence_DNA_uptake"/>
</dbReference>
<feature type="transmembrane region" description="Helical" evidence="6">
    <location>
        <begin position="312"/>
        <end position="329"/>
    </location>
</feature>
<dbReference type="PANTHER" id="PTHR30619:SF1">
    <property type="entry name" value="RECOMBINATION PROTEIN 2"/>
    <property type="match status" value="1"/>
</dbReference>
<dbReference type="Proteomes" id="UP000177878">
    <property type="component" value="Unassembled WGS sequence"/>
</dbReference>
<evidence type="ECO:0000256" key="1">
    <source>
        <dbReference type="ARBA" id="ARBA00004651"/>
    </source>
</evidence>
<dbReference type="AlphaFoldDB" id="A0A1F5RWF6"/>
<evidence type="ECO:0000259" key="8">
    <source>
        <dbReference type="Pfam" id="PF13567"/>
    </source>
</evidence>
<evidence type="ECO:0000259" key="7">
    <source>
        <dbReference type="Pfam" id="PF03772"/>
    </source>
</evidence>
<protein>
    <recommendedName>
        <fullName evidence="11">ComEC/Rec2-related protein domain-containing protein</fullName>
    </recommendedName>
</protein>
<evidence type="ECO:0008006" key="11">
    <source>
        <dbReference type="Google" id="ProtNLM"/>
    </source>
</evidence>
<keyword evidence="3 6" id="KW-0812">Transmembrane</keyword>
<feature type="transmembrane region" description="Helical" evidence="6">
    <location>
        <begin position="467"/>
        <end position="488"/>
    </location>
</feature>
<feature type="transmembrane region" description="Helical" evidence="6">
    <location>
        <begin position="63"/>
        <end position="81"/>
    </location>
</feature>
<feature type="transmembrane region" description="Helical" evidence="6">
    <location>
        <begin position="494"/>
        <end position="512"/>
    </location>
</feature>
<dbReference type="STRING" id="1797988.A3I35_00630"/>
<evidence type="ECO:0000313" key="9">
    <source>
        <dbReference type="EMBL" id="OGF18757.1"/>
    </source>
</evidence>
<feature type="domain" description="DUF4131" evidence="8">
    <location>
        <begin position="36"/>
        <end position="191"/>
    </location>
</feature>